<comment type="caution">
    <text evidence="1">The sequence shown here is derived from an EMBL/GenBank/DDBJ whole genome shotgun (WGS) entry which is preliminary data.</text>
</comment>
<dbReference type="EMBL" id="PHHC01000122">
    <property type="protein sequence ID" value="PPE03264.1"/>
    <property type="molecule type" value="Genomic_DNA"/>
</dbReference>
<evidence type="ECO:0000313" key="2">
    <source>
        <dbReference type="Proteomes" id="UP000239425"/>
    </source>
</evidence>
<sequence>MVWLYFLVYVTQRFVECMFQIDDSHIYRMIPRLEPILAYEIVFKKWKNYRKKSWKPVLFMPRSNPLKALKDARKL</sequence>
<accession>A0A2S5R7H6</accession>
<evidence type="ECO:0000313" key="1">
    <source>
        <dbReference type="EMBL" id="PPE03264.1"/>
    </source>
</evidence>
<dbReference type="AlphaFoldDB" id="A0A2S5R7H6"/>
<protein>
    <submittedName>
        <fullName evidence="1">Uncharacterized protein</fullName>
    </submittedName>
</protein>
<organism evidence="1 2">
    <name type="scientific">Holospora curviuscula</name>
    <dbReference type="NCBI Taxonomy" id="1082868"/>
    <lineage>
        <taxon>Bacteria</taxon>
        <taxon>Pseudomonadati</taxon>
        <taxon>Pseudomonadota</taxon>
        <taxon>Alphaproteobacteria</taxon>
        <taxon>Holosporales</taxon>
        <taxon>Holosporaceae</taxon>
        <taxon>Holospora</taxon>
    </lineage>
</organism>
<reference evidence="1 2" key="1">
    <citation type="submission" date="2017-11" db="EMBL/GenBank/DDBJ databases">
        <title>Comparative genomic analysis of Holospora spp., intranuclear symbionts of paramecia.</title>
        <authorList>
            <person name="Garushyants S.K."/>
            <person name="Beliavskaya A."/>
            <person name="Malko D.B."/>
            <person name="Logacheva M.D."/>
            <person name="Rautian M.S."/>
            <person name="Gelfand M.S."/>
        </authorList>
    </citation>
    <scope>NUCLEOTIDE SEQUENCE [LARGE SCALE GENOMIC DNA]</scope>
    <source>
        <strain evidence="2">02AZ16</strain>
    </source>
</reference>
<keyword evidence="2" id="KW-1185">Reference proteome</keyword>
<dbReference type="Proteomes" id="UP000239425">
    <property type="component" value="Unassembled WGS sequence"/>
</dbReference>
<gene>
    <name evidence="1" type="ORF">HCUR_01295</name>
</gene>
<proteinExistence type="predicted"/>
<name>A0A2S5R7H6_9PROT</name>